<evidence type="ECO:0008006" key="6">
    <source>
        <dbReference type="Google" id="ProtNLM"/>
    </source>
</evidence>
<dbReference type="OrthoDB" id="8479889at2"/>
<sequence length="243" mass="27041">MARDTKKKDKKKKTGTVAQIRQIFAFTYNDDKALPWYLAAAFLLPVLVALVGCLIFKVGWLSWTLTMLLGVMLGVLLATITLTRRSDRVGYRQMDGRPGAAGAILANISKAGFSFSQDPIWIDPKTKDAIWRGCGRTGVYLVGEGDYGRVMRAMGREEDKVKRITQGSAIPIYKVSVGHGDKQVPLEKLQKAILRKKAKLTAEELNQLKARLNTLQLRQSSLNMPKGMDPTKVHVSRRALRGK</sequence>
<evidence type="ECO:0000256" key="1">
    <source>
        <dbReference type="SAM" id="Coils"/>
    </source>
</evidence>
<accession>A0A086Z136</accession>
<keyword evidence="3" id="KW-1133">Transmembrane helix</keyword>
<keyword evidence="5" id="KW-1185">Reference proteome</keyword>
<dbReference type="PATRIC" id="fig|1437605.7.peg.680"/>
<evidence type="ECO:0000256" key="2">
    <source>
        <dbReference type="SAM" id="MobiDB-lite"/>
    </source>
</evidence>
<feature type="coiled-coil region" evidence="1">
    <location>
        <begin position="186"/>
        <end position="218"/>
    </location>
</feature>
<dbReference type="STRING" id="1437605.AB656_03300"/>
<evidence type="ECO:0000313" key="5">
    <source>
        <dbReference type="Proteomes" id="UP000029015"/>
    </source>
</evidence>
<dbReference type="AlphaFoldDB" id="A0A086Z136"/>
<dbReference type="eggNOG" id="ENOG502ZA9M">
    <property type="taxonomic scope" value="Bacteria"/>
</dbReference>
<evidence type="ECO:0000313" key="4">
    <source>
        <dbReference type="EMBL" id="KFI40236.1"/>
    </source>
</evidence>
<proteinExistence type="predicted"/>
<feature type="transmembrane region" description="Helical" evidence="3">
    <location>
        <begin position="63"/>
        <end position="83"/>
    </location>
</feature>
<dbReference type="Pfam" id="PF13829">
    <property type="entry name" value="DUF4191"/>
    <property type="match status" value="1"/>
</dbReference>
<feature type="compositionally biased region" description="Basic residues" evidence="2">
    <location>
        <begin position="234"/>
        <end position="243"/>
    </location>
</feature>
<dbReference type="Proteomes" id="UP000029015">
    <property type="component" value="Unassembled WGS sequence"/>
</dbReference>
<organism evidence="4 5">
    <name type="scientific">Bifidobacterium actinocoloniiforme DSM 22766</name>
    <dbReference type="NCBI Taxonomy" id="1437605"/>
    <lineage>
        <taxon>Bacteria</taxon>
        <taxon>Bacillati</taxon>
        <taxon>Actinomycetota</taxon>
        <taxon>Actinomycetes</taxon>
        <taxon>Bifidobacteriales</taxon>
        <taxon>Bifidobacteriaceae</taxon>
        <taxon>Bifidobacterium</taxon>
    </lineage>
</organism>
<feature type="region of interest" description="Disordered" evidence="2">
    <location>
        <begin position="222"/>
        <end position="243"/>
    </location>
</feature>
<dbReference type="KEGG" id="bact:AB656_03300"/>
<protein>
    <recommendedName>
        <fullName evidence="6">Integral membrane protein</fullName>
    </recommendedName>
</protein>
<dbReference type="EMBL" id="JGYK01000001">
    <property type="protein sequence ID" value="KFI40236.1"/>
    <property type="molecule type" value="Genomic_DNA"/>
</dbReference>
<keyword evidence="3" id="KW-0812">Transmembrane</keyword>
<reference evidence="4 5" key="1">
    <citation type="submission" date="2014-03" db="EMBL/GenBank/DDBJ databases">
        <title>Genomics of Bifidobacteria.</title>
        <authorList>
            <person name="Ventura M."/>
            <person name="Milani C."/>
            <person name="Lugli G.A."/>
        </authorList>
    </citation>
    <scope>NUCLEOTIDE SEQUENCE [LARGE SCALE GENOMIC DNA]</scope>
    <source>
        <strain evidence="4 5">DSM 22766</strain>
    </source>
</reference>
<gene>
    <name evidence="4" type="ORF">BACT_0938</name>
</gene>
<keyword evidence="3" id="KW-0472">Membrane</keyword>
<name>A0A086Z136_9BIFI</name>
<dbReference type="RefSeq" id="WP_033503777.1">
    <property type="nucleotide sequence ID" value="NZ_CP011786.1"/>
</dbReference>
<keyword evidence="1" id="KW-0175">Coiled coil</keyword>
<dbReference type="InterPro" id="IPR025445">
    <property type="entry name" value="DUF4191"/>
</dbReference>
<comment type="caution">
    <text evidence="4">The sequence shown here is derived from an EMBL/GenBank/DDBJ whole genome shotgun (WGS) entry which is preliminary data.</text>
</comment>
<evidence type="ECO:0000256" key="3">
    <source>
        <dbReference type="SAM" id="Phobius"/>
    </source>
</evidence>
<feature type="transmembrane region" description="Helical" evidence="3">
    <location>
        <begin position="36"/>
        <end position="57"/>
    </location>
</feature>